<dbReference type="OrthoDB" id="32625at2"/>
<dbReference type="InterPro" id="IPR002716">
    <property type="entry name" value="PIN_dom"/>
</dbReference>
<dbReference type="InterPro" id="IPR029060">
    <property type="entry name" value="PIN-like_dom_sf"/>
</dbReference>
<keyword evidence="4 8" id="KW-0479">Metal-binding</keyword>
<dbReference type="Pfam" id="PF01850">
    <property type="entry name" value="PIN"/>
    <property type="match status" value="1"/>
</dbReference>
<dbReference type="InterPro" id="IPR050556">
    <property type="entry name" value="Type_II_TA_system_RNase"/>
</dbReference>
<dbReference type="InterPro" id="IPR022907">
    <property type="entry name" value="VapC_family"/>
</dbReference>
<comment type="similarity">
    <text evidence="7 8">Belongs to the PINc/VapC protein family.</text>
</comment>
<dbReference type="GO" id="GO:0016787">
    <property type="term" value="F:hydrolase activity"/>
    <property type="evidence" value="ECO:0007669"/>
    <property type="project" value="UniProtKB-KW"/>
</dbReference>
<reference evidence="11" key="1">
    <citation type="journal article" date="2017" name="Biotechnol. Biofuels">
        <title>Evaluation of environmental bacterial communities as a factor affecting the growth of duckweed Lemna minor.</title>
        <authorList>
            <person name="Ishizawa H."/>
            <person name="Kuroda M."/>
            <person name="Morikawa M."/>
            <person name="Ike M."/>
        </authorList>
    </citation>
    <scope>NUCLEOTIDE SEQUENCE [LARGE SCALE GENOMIC DNA]</scope>
    <source>
        <strain evidence="11">M6</strain>
    </source>
</reference>
<evidence type="ECO:0000256" key="5">
    <source>
        <dbReference type="ARBA" id="ARBA00022801"/>
    </source>
</evidence>
<evidence type="ECO:0000256" key="8">
    <source>
        <dbReference type="HAMAP-Rule" id="MF_00265"/>
    </source>
</evidence>
<protein>
    <recommendedName>
        <fullName evidence="8">Ribonuclease VapC</fullName>
        <shortName evidence="8">RNase VapC</shortName>
        <ecNumber evidence="8">3.1.-.-</ecNumber>
    </recommendedName>
    <alternativeName>
        <fullName evidence="8">Toxin VapC</fullName>
    </alternativeName>
</protein>
<dbReference type="Proteomes" id="UP000278756">
    <property type="component" value="Chromosome 2"/>
</dbReference>
<dbReference type="HAMAP" id="MF_00265">
    <property type="entry name" value="VapC_Nob1"/>
    <property type="match status" value="1"/>
</dbReference>
<reference evidence="11" key="2">
    <citation type="journal article" date="2017" name="Plant Physiol. Biochem.">
        <title>Differential oxidative and antioxidative response of duckweed Lemna minor toward plant growth promoting/inhibiting bacteria.</title>
        <authorList>
            <person name="Ishizawa H."/>
            <person name="Kuroda M."/>
            <person name="Morikawa M."/>
            <person name="Ike M."/>
        </authorList>
    </citation>
    <scope>NUCLEOTIDE SEQUENCE [LARGE SCALE GENOMIC DNA]</scope>
    <source>
        <strain evidence="11">M6</strain>
    </source>
</reference>
<organism evidence="10 11">
    <name type="scientific">Asticcacaulis excentricus</name>
    <dbReference type="NCBI Taxonomy" id="78587"/>
    <lineage>
        <taxon>Bacteria</taxon>
        <taxon>Pseudomonadati</taxon>
        <taxon>Pseudomonadota</taxon>
        <taxon>Alphaproteobacteria</taxon>
        <taxon>Caulobacterales</taxon>
        <taxon>Caulobacteraceae</taxon>
        <taxon>Asticcacaulis</taxon>
    </lineage>
</organism>
<proteinExistence type="inferred from homology"/>
<feature type="binding site" evidence="8">
    <location>
        <position position="5"/>
    </location>
    <ligand>
        <name>Mg(2+)</name>
        <dbReference type="ChEBI" id="CHEBI:18420"/>
    </ligand>
</feature>
<gene>
    <name evidence="8" type="primary">vapC</name>
    <name evidence="10" type="ORF">EM6_2391</name>
</gene>
<dbReference type="RefSeq" id="WP_126423356.1">
    <property type="nucleotide sequence ID" value="NZ_AP018828.1"/>
</dbReference>
<keyword evidence="8" id="KW-0800">Toxin</keyword>
<accession>A0A3G9G953</accession>
<evidence type="ECO:0000256" key="6">
    <source>
        <dbReference type="ARBA" id="ARBA00022842"/>
    </source>
</evidence>
<evidence type="ECO:0000256" key="3">
    <source>
        <dbReference type="ARBA" id="ARBA00022722"/>
    </source>
</evidence>
<evidence type="ECO:0000313" key="10">
    <source>
        <dbReference type="EMBL" id="BBF81783.1"/>
    </source>
</evidence>
<dbReference type="PANTHER" id="PTHR33653:SF1">
    <property type="entry name" value="RIBONUCLEASE VAPC2"/>
    <property type="match status" value="1"/>
</dbReference>
<dbReference type="EMBL" id="AP018828">
    <property type="protein sequence ID" value="BBF81783.1"/>
    <property type="molecule type" value="Genomic_DNA"/>
</dbReference>
<feature type="binding site" evidence="8">
    <location>
        <position position="97"/>
    </location>
    <ligand>
        <name>Mg(2+)</name>
        <dbReference type="ChEBI" id="CHEBI:18420"/>
    </ligand>
</feature>
<keyword evidence="2 8" id="KW-1277">Toxin-antitoxin system</keyword>
<comment type="cofactor">
    <cofactor evidence="1 8">
        <name>Mg(2+)</name>
        <dbReference type="ChEBI" id="CHEBI:18420"/>
    </cofactor>
</comment>
<evidence type="ECO:0000259" key="9">
    <source>
        <dbReference type="Pfam" id="PF01850"/>
    </source>
</evidence>
<dbReference type="GO" id="GO:0000287">
    <property type="term" value="F:magnesium ion binding"/>
    <property type="evidence" value="ECO:0007669"/>
    <property type="project" value="UniProtKB-UniRule"/>
</dbReference>
<dbReference type="Gene3D" id="3.40.50.1010">
    <property type="entry name" value="5'-nuclease"/>
    <property type="match status" value="1"/>
</dbReference>
<keyword evidence="3 8" id="KW-0540">Nuclease</keyword>
<sequence length="127" mass="13585">MMVIDSSALIALVQKEVTAEACTAAIAAADRLFLSAAVLAEVSVVAGHRGFLPQLQVLMNQMDIEVIPVDEHTAELVTAAYMVWGKGRHKAGLNLMDCFSYVTAKSLDCPLLFVGNDFSQTDIVSAL</sequence>
<evidence type="ECO:0000313" key="11">
    <source>
        <dbReference type="Proteomes" id="UP000278756"/>
    </source>
</evidence>
<evidence type="ECO:0000256" key="4">
    <source>
        <dbReference type="ARBA" id="ARBA00022723"/>
    </source>
</evidence>
<dbReference type="SUPFAM" id="SSF88723">
    <property type="entry name" value="PIN domain-like"/>
    <property type="match status" value="1"/>
</dbReference>
<dbReference type="GO" id="GO:0090729">
    <property type="term" value="F:toxin activity"/>
    <property type="evidence" value="ECO:0007669"/>
    <property type="project" value="UniProtKB-KW"/>
</dbReference>
<dbReference type="EC" id="3.1.-.-" evidence="8"/>
<name>A0A3G9G953_9CAUL</name>
<keyword evidence="5 8" id="KW-0378">Hydrolase</keyword>
<feature type="domain" description="PIN" evidence="9">
    <location>
        <begin position="2"/>
        <end position="122"/>
    </location>
</feature>
<evidence type="ECO:0000256" key="7">
    <source>
        <dbReference type="ARBA" id="ARBA00038093"/>
    </source>
</evidence>
<keyword evidence="6 8" id="KW-0460">Magnesium</keyword>
<dbReference type="GO" id="GO:0004540">
    <property type="term" value="F:RNA nuclease activity"/>
    <property type="evidence" value="ECO:0007669"/>
    <property type="project" value="InterPro"/>
</dbReference>
<evidence type="ECO:0000256" key="2">
    <source>
        <dbReference type="ARBA" id="ARBA00022649"/>
    </source>
</evidence>
<comment type="function">
    <text evidence="8">Toxic component of a toxin-antitoxin (TA) system. An RNase.</text>
</comment>
<dbReference type="CDD" id="cd09871">
    <property type="entry name" value="PIN_MtVapC28-VapC30-like"/>
    <property type="match status" value="1"/>
</dbReference>
<evidence type="ECO:0000256" key="1">
    <source>
        <dbReference type="ARBA" id="ARBA00001946"/>
    </source>
</evidence>
<dbReference type="PANTHER" id="PTHR33653">
    <property type="entry name" value="RIBONUCLEASE VAPC2"/>
    <property type="match status" value="1"/>
</dbReference>
<dbReference type="AlphaFoldDB" id="A0A3G9G953"/>